<dbReference type="GO" id="GO:0060158">
    <property type="term" value="P:phospholipase C-activating dopamine receptor signaling pathway"/>
    <property type="evidence" value="ECO:0007669"/>
    <property type="project" value="TreeGrafter"/>
</dbReference>
<dbReference type="OMA" id="TVHVTKV"/>
<dbReference type="GO" id="GO:0014059">
    <property type="term" value="P:regulation of dopamine secretion"/>
    <property type="evidence" value="ECO:0007669"/>
    <property type="project" value="TreeGrafter"/>
</dbReference>
<evidence type="ECO:0000256" key="11">
    <source>
        <dbReference type="SAM" id="MobiDB-lite"/>
    </source>
</evidence>
<name>A0A3B3CNE9_ORYME</name>
<reference evidence="15" key="1">
    <citation type="submission" date="2025-05" db="UniProtKB">
        <authorList>
            <consortium name="Ensembl"/>
        </authorList>
    </citation>
    <scope>IDENTIFICATION</scope>
</reference>
<dbReference type="GO" id="GO:0007195">
    <property type="term" value="P:adenylate cyclase-inhibiting dopamine receptor signaling pathway"/>
    <property type="evidence" value="ECO:0007669"/>
    <property type="project" value="InterPro"/>
</dbReference>
<keyword evidence="4 12" id="KW-1133">Transmembrane helix</keyword>
<feature type="transmembrane region" description="Helical" evidence="12">
    <location>
        <begin position="144"/>
        <end position="164"/>
    </location>
</feature>
<dbReference type="PROSITE" id="PS00237">
    <property type="entry name" value="G_PROTEIN_RECEP_F1_1"/>
    <property type="match status" value="1"/>
</dbReference>
<keyword evidence="16" id="KW-1185">Reference proteome</keyword>
<feature type="compositionally biased region" description="Basic and acidic residues" evidence="11">
    <location>
        <begin position="291"/>
        <end position="307"/>
    </location>
</feature>
<dbReference type="InterPro" id="IPR000929">
    <property type="entry name" value="Dopamine_rcpt"/>
</dbReference>
<evidence type="ECO:0000313" key="16">
    <source>
        <dbReference type="Proteomes" id="UP000261560"/>
    </source>
</evidence>
<gene>
    <name evidence="14" type="ORF">FQA47_015426</name>
</gene>
<dbReference type="GO" id="GO:0001591">
    <property type="term" value="F:dopamine neurotransmitter receptor activity, coupled via Gi/Go"/>
    <property type="evidence" value="ECO:0007669"/>
    <property type="project" value="TreeGrafter"/>
</dbReference>
<dbReference type="GO" id="GO:0051967">
    <property type="term" value="P:negative regulation of synaptic transmission, glutamatergic"/>
    <property type="evidence" value="ECO:0007669"/>
    <property type="project" value="TreeGrafter"/>
</dbReference>
<dbReference type="PANTHER" id="PTHR24248">
    <property type="entry name" value="ADRENERGIC RECEPTOR-RELATED G-PROTEIN COUPLED RECEPTOR"/>
    <property type="match status" value="1"/>
</dbReference>
<dbReference type="GO" id="GO:0004930">
    <property type="term" value="F:G protein-coupled receptor activity"/>
    <property type="evidence" value="ECO:0007669"/>
    <property type="project" value="UniProtKB-KW"/>
</dbReference>
<feature type="transmembrane region" description="Helical" evidence="12">
    <location>
        <begin position="42"/>
        <end position="63"/>
    </location>
</feature>
<dbReference type="InterPro" id="IPR000276">
    <property type="entry name" value="GPCR_Rhodpsn"/>
</dbReference>
<proteinExistence type="inferred from homology"/>
<feature type="transmembrane region" description="Helical" evidence="12">
    <location>
        <begin position="333"/>
        <end position="353"/>
    </location>
</feature>
<comment type="similarity">
    <text evidence="10">Belongs to the G-protein coupled receptor 1 family.</text>
</comment>
<evidence type="ECO:0000256" key="6">
    <source>
        <dbReference type="ARBA" id="ARBA00023136"/>
    </source>
</evidence>
<dbReference type="SMART" id="SM01381">
    <property type="entry name" value="7TM_GPCR_Srsx"/>
    <property type="match status" value="1"/>
</dbReference>
<comment type="subcellular location">
    <subcellularLocation>
        <location evidence="1">Cell membrane</location>
        <topology evidence="1">Multi-pass membrane protein</topology>
    </subcellularLocation>
</comment>
<dbReference type="STRING" id="30732.ENSOMEP00000019096"/>
<evidence type="ECO:0000256" key="8">
    <source>
        <dbReference type="ARBA" id="ARBA00023170"/>
    </source>
</evidence>
<feature type="transmembrane region" description="Helical" evidence="12">
    <location>
        <begin position="184"/>
        <end position="207"/>
    </location>
</feature>
<dbReference type="PRINTS" id="PR00242">
    <property type="entry name" value="DOPAMINER"/>
</dbReference>
<evidence type="ECO:0000256" key="2">
    <source>
        <dbReference type="ARBA" id="ARBA00022475"/>
    </source>
</evidence>
<evidence type="ECO:0000256" key="4">
    <source>
        <dbReference type="ARBA" id="ARBA00022989"/>
    </source>
</evidence>
<evidence type="ECO:0000256" key="12">
    <source>
        <dbReference type="SAM" id="Phobius"/>
    </source>
</evidence>
<keyword evidence="3 10" id="KW-0812">Transmembrane</keyword>
<keyword evidence="8 10" id="KW-0675">Receptor</keyword>
<organism evidence="15 16">
    <name type="scientific">Oryzias melastigma</name>
    <name type="common">Marine medaka</name>
    <dbReference type="NCBI Taxonomy" id="30732"/>
    <lineage>
        <taxon>Eukaryota</taxon>
        <taxon>Metazoa</taxon>
        <taxon>Chordata</taxon>
        <taxon>Craniata</taxon>
        <taxon>Vertebrata</taxon>
        <taxon>Euteleostomi</taxon>
        <taxon>Actinopterygii</taxon>
        <taxon>Neopterygii</taxon>
        <taxon>Teleostei</taxon>
        <taxon>Neoteleostei</taxon>
        <taxon>Acanthomorphata</taxon>
        <taxon>Ovalentaria</taxon>
        <taxon>Atherinomorphae</taxon>
        <taxon>Beloniformes</taxon>
        <taxon>Adrianichthyidae</taxon>
        <taxon>Oryziinae</taxon>
        <taxon>Oryzias</taxon>
    </lineage>
</organism>
<dbReference type="Pfam" id="PF00001">
    <property type="entry name" value="7tm_1"/>
    <property type="match status" value="1"/>
</dbReference>
<evidence type="ECO:0000256" key="10">
    <source>
        <dbReference type="RuleBase" id="RU000688"/>
    </source>
</evidence>
<dbReference type="SMR" id="A0A3B3CNE9"/>
<dbReference type="PANTHER" id="PTHR24248:SF145">
    <property type="entry name" value="DOPAMINE RECEPTOR D4 RELATED SEQUENCE"/>
    <property type="match status" value="1"/>
</dbReference>
<feature type="region of interest" description="Disordered" evidence="11">
    <location>
        <begin position="236"/>
        <end position="326"/>
    </location>
</feature>
<evidence type="ECO:0000256" key="1">
    <source>
        <dbReference type="ARBA" id="ARBA00004651"/>
    </source>
</evidence>
<dbReference type="GO" id="GO:0045202">
    <property type="term" value="C:synapse"/>
    <property type="evidence" value="ECO:0007669"/>
    <property type="project" value="GOC"/>
</dbReference>
<dbReference type="AlphaFoldDB" id="A0A3B3CNE9"/>
<dbReference type="PRINTS" id="PR00569">
    <property type="entry name" value="DOPAMINED4R"/>
</dbReference>
<evidence type="ECO:0000313" key="14">
    <source>
        <dbReference type="EMBL" id="KAF6738402.1"/>
    </source>
</evidence>
<dbReference type="Proteomes" id="UP000261560">
    <property type="component" value="Unplaced"/>
</dbReference>
<evidence type="ECO:0000256" key="5">
    <source>
        <dbReference type="ARBA" id="ARBA00023040"/>
    </source>
</evidence>
<accession>A0A3B3CNE9</accession>
<keyword evidence="2" id="KW-1003">Cell membrane</keyword>
<evidence type="ECO:0000259" key="13">
    <source>
        <dbReference type="PROSITE" id="PS50262"/>
    </source>
</evidence>
<dbReference type="PROSITE" id="PS50262">
    <property type="entry name" value="G_PROTEIN_RECEP_F1_2"/>
    <property type="match status" value="1"/>
</dbReference>
<feature type="transmembrane region" description="Helical" evidence="12">
    <location>
        <begin position="6"/>
        <end position="30"/>
    </location>
</feature>
<evidence type="ECO:0000256" key="3">
    <source>
        <dbReference type="ARBA" id="ARBA00022692"/>
    </source>
</evidence>
<feature type="compositionally biased region" description="Basic residues" evidence="11">
    <location>
        <begin position="308"/>
        <end position="326"/>
    </location>
</feature>
<feature type="domain" description="G-protein coupled receptors family 1 profile" evidence="13">
    <location>
        <begin position="21"/>
        <end position="386"/>
    </location>
</feature>
<dbReference type="GO" id="GO:0051481">
    <property type="term" value="P:negative regulation of cytosolic calcium ion concentration"/>
    <property type="evidence" value="ECO:0007669"/>
    <property type="project" value="TreeGrafter"/>
</dbReference>
<dbReference type="GO" id="GO:0043266">
    <property type="term" value="P:regulation of potassium ion transport"/>
    <property type="evidence" value="ECO:0007669"/>
    <property type="project" value="TreeGrafter"/>
</dbReference>
<dbReference type="OrthoDB" id="10010417at2759"/>
<keyword evidence="6 12" id="KW-0472">Membrane</keyword>
<dbReference type="SUPFAM" id="SSF81321">
    <property type="entry name" value="Family A G protein-coupled receptor-like"/>
    <property type="match status" value="1"/>
</dbReference>
<dbReference type="PRINTS" id="PR00237">
    <property type="entry name" value="GPCRRHODOPSN"/>
</dbReference>
<evidence type="ECO:0000313" key="15">
    <source>
        <dbReference type="Ensembl" id="ENSOMEP00000019096.1"/>
    </source>
</evidence>
<dbReference type="Gene3D" id="1.20.1070.10">
    <property type="entry name" value="Rhodopsin 7-helix transmembrane proteins"/>
    <property type="match status" value="2"/>
</dbReference>
<keyword evidence="7" id="KW-1015">Disulfide bond</keyword>
<reference evidence="14" key="2">
    <citation type="journal article" name="BMC Genomics">
        <title>Long-read sequencing and de novo genome assembly of marine medaka (Oryzias melastigma).</title>
        <authorList>
            <person name="Liang P."/>
            <person name="Saqib H.S.A."/>
            <person name="Ni X."/>
            <person name="Shen Y."/>
        </authorList>
    </citation>
    <scope>NUCLEOTIDE SEQUENCE</scope>
    <source>
        <strain evidence="14">Bigg-433</strain>
    </source>
</reference>
<dbReference type="InterPro" id="IPR017452">
    <property type="entry name" value="GPCR_Rhodpsn_7TM"/>
</dbReference>
<evidence type="ECO:0000256" key="9">
    <source>
        <dbReference type="ARBA" id="ARBA00023224"/>
    </source>
</evidence>
<dbReference type="PaxDb" id="30732-ENSOMEP00000019096"/>
<evidence type="ECO:0000256" key="7">
    <source>
        <dbReference type="ARBA" id="ARBA00023157"/>
    </source>
</evidence>
<dbReference type="Proteomes" id="UP000646548">
    <property type="component" value="Unassembled WGS sequence"/>
</dbReference>
<dbReference type="EMBL" id="WKFB01000027">
    <property type="protein sequence ID" value="KAF6738402.1"/>
    <property type="molecule type" value="Genomic_DNA"/>
</dbReference>
<dbReference type="InterPro" id="IPR002185">
    <property type="entry name" value="Dopamine_D4_rcpt"/>
</dbReference>
<protein>
    <submittedName>
        <fullName evidence="14 15">D(4) dopamine receptor</fullName>
    </submittedName>
</protein>
<sequence>MDYNYLALVLGVLLIAAILLGNVLVVLSVLTEHSLKTATNYFIISLSAADLLLAVLVLPLYVYSEVGDPVPQGHVRSHLCHMTLCLQFLGGVWTLSSRTCDALMSMDVMLCTASILNLCAISVDRYIAVAVPLKYNRNQFSARQLVLITATWVLSMVVASPVVFGLNQVPDRDPAVCQLEDDRFVVYSSVCSFFVPCPVMLLLYYWMFRGLRQWSARTRSQRDRVRQTGFSLDISAALDQAKTPPRTNKAFGAASHPGPTPKTETGTALENPDEVAVVPETDPVTTQVDSVSDKEPADGAGEREGKSRNSRKPRRRTGKTSRVSRKERKAMRVLPVVVGAFLVCWTPFFVVHVTKVLCKSCDIGPTLISVVTWLGYVNSAVNPIIYTAFNTEFRNVFQKMICCHT</sequence>
<dbReference type="Ensembl" id="ENSOMET00000028243.1">
    <property type="protein sequence ID" value="ENSOMEP00000019096.1"/>
    <property type="gene ID" value="ENSOMEG00000020882.1"/>
</dbReference>
<dbReference type="GO" id="GO:0005886">
    <property type="term" value="C:plasma membrane"/>
    <property type="evidence" value="ECO:0007669"/>
    <property type="project" value="UniProtKB-SubCell"/>
</dbReference>
<dbReference type="GO" id="GO:0071875">
    <property type="term" value="P:adrenergic receptor signaling pathway"/>
    <property type="evidence" value="ECO:0007669"/>
    <property type="project" value="UniProtKB-ARBA"/>
</dbReference>
<keyword evidence="9 10" id="KW-0807">Transducer</keyword>
<keyword evidence="5 10" id="KW-0297">G-protein coupled receptor</keyword>
<dbReference type="GeneTree" id="ENSGT00940000160974"/>